<dbReference type="PROSITE" id="PS00018">
    <property type="entry name" value="EF_HAND_1"/>
    <property type="match status" value="1"/>
</dbReference>
<keyword evidence="4" id="KW-1185">Reference proteome</keyword>
<dbReference type="PANTHER" id="PTHR47319">
    <property type="entry name" value="CALCIUM-BINDING PROTEIN KIC"/>
    <property type="match status" value="1"/>
</dbReference>
<evidence type="ECO:0000256" key="1">
    <source>
        <dbReference type="ARBA" id="ARBA00022837"/>
    </source>
</evidence>
<evidence type="ECO:0000313" key="4">
    <source>
        <dbReference type="Proteomes" id="UP000607653"/>
    </source>
</evidence>
<name>A0A822XPQ9_NELNU</name>
<dbReference type="GO" id="GO:0005509">
    <property type="term" value="F:calcium ion binding"/>
    <property type="evidence" value="ECO:0007669"/>
    <property type="project" value="InterPro"/>
</dbReference>
<proteinExistence type="predicted"/>
<evidence type="ECO:0000259" key="2">
    <source>
        <dbReference type="PROSITE" id="PS50222"/>
    </source>
</evidence>
<dbReference type="InterPro" id="IPR018247">
    <property type="entry name" value="EF_Hand_1_Ca_BS"/>
</dbReference>
<dbReference type="PROSITE" id="PS50222">
    <property type="entry name" value="EF_HAND_2"/>
    <property type="match status" value="1"/>
</dbReference>
<dbReference type="AlphaFoldDB" id="A0A822XPQ9"/>
<reference evidence="3 4" key="1">
    <citation type="journal article" date="2020" name="Mol. Biol. Evol.">
        <title>Distinct Expression and Methylation Patterns for Genes with Different Fates following a Single Whole-Genome Duplication in Flowering Plants.</title>
        <authorList>
            <person name="Shi T."/>
            <person name="Rahmani R.S."/>
            <person name="Gugger P.F."/>
            <person name="Wang M."/>
            <person name="Li H."/>
            <person name="Zhang Y."/>
            <person name="Li Z."/>
            <person name="Wang Q."/>
            <person name="Van de Peer Y."/>
            <person name="Marchal K."/>
            <person name="Chen J."/>
        </authorList>
    </citation>
    <scope>NUCLEOTIDE SEQUENCE [LARGE SCALE GENOMIC DNA]</scope>
    <source>
        <tissue evidence="3">Leaf</tissue>
    </source>
</reference>
<dbReference type="InterPro" id="IPR002048">
    <property type="entry name" value="EF_hand_dom"/>
</dbReference>
<accession>A0A822XPQ9</accession>
<dbReference type="InterPro" id="IPR044205">
    <property type="entry name" value="KIC/PBP1/KRP1"/>
</dbReference>
<gene>
    <name evidence="3" type="ORF">HUJ06_022178</name>
</gene>
<dbReference type="Gene3D" id="1.10.238.10">
    <property type="entry name" value="EF-hand"/>
    <property type="match status" value="1"/>
</dbReference>
<dbReference type="Proteomes" id="UP000607653">
    <property type="component" value="Unassembled WGS sequence"/>
</dbReference>
<evidence type="ECO:0000313" key="3">
    <source>
        <dbReference type="EMBL" id="DAD20715.1"/>
    </source>
</evidence>
<dbReference type="SUPFAM" id="SSF47473">
    <property type="entry name" value="EF-hand"/>
    <property type="match status" value="1"/>
</dbReference>
<comment type="caution">
    <text evidence="3">The sequence shown here is derived from an EMBL/GenBank/DDBJ whole genome shotgun (WGS) entry which is preliminary data.</text>
</comment>
<dbReference type="PANTHER" id="PTHR47319:SF2">
    <property type="entry name" value="CALCIUM-BINDING PROTEIN PBP1-LIKE"/>
    <property type="match status" value="1"/>
</dbReference>
<feature type="domain" description="EF-hand" evidence="2">
    <location>
        <begin position="61"/>
        <end position="96"/>
    </location>
</feature>
<dbReference type="InterPro" id="IPR011992">
    <property type="entry name" value="EF-hand-dom_pair"/>
</dbReference>
<organism evidence="3 4">
    <name type="scientific">Nelumbo nucifera</name>
    <name type="common">Sacred lotus</name>
    <dbReference type="NCBI Taxonomy" id="4432"/>
    <lineage>
        <taxon>Eukaryota</taxon>
        <taxon>Viridiplantae</taxon>
        <taxon>Streptophyta</taxon>
        <taxon>Embryophyta</taxon>
        <taxon>Tracheophyta</taxon>
        <taxon>Spermatophyta</taxon>
        <taxon>Magnoliopsida</taxon>
        <taxon>Proteales</taxon>
        <taxon>Nelumbonaceae</taxon>
        <taxon>Nelumbo</taxon>
    </lineage>
</organism>
<keyword evidence="1" id="KW-0106">Calcium</keyword>
<protein>
    <recommendedName>
        <fullName evidence="2">EF-hand domain-containing protein</fullName>
    </recommendedName>
</protein>
<sequence length="111" mass="12613">MAQENDIMFEDYFPSMVESMGADRFIAELCYGFCLLMDHAKGLITFESLKRNTWLLGVQDLGDEELFCMLKEGDLDGDGALNQKEFCVLMCTLSLGSMNNSRRFLEQTTTI</sequence>
<dbReference type="Pfam" id="PF13833">
    <property type="entry name" value="EF-hand_8"/>
    <property type="match status" value="1"/>
</dbReference>
<dbReference type="EMBL" id="DUZY01000001">
    <property type="protein sequence ID" value="DAD20715.1"/>
    <property type="molecule type" value="Genomic_DNA"/>
</dbReference>